<keyword evidence="2" id="KW-0472">Membrane</keyword>
<dbReference type="AlphaFoldDB" id="A0A7X6KYE9"/>
<feature type="compositionally biased region" description="Low complexity" evidence="1">
    <location>
        <begin position="357"/>
        <end position="372"/>
    </location>
</feature>
<organism evidence="4 5">
    <name type="scientific">Cellulomonas denverensis</name>
    <dbReference type="NCBI Taxonomy" id="264297"/>
    <lineage>
        <taxon>Bacteria</taxon>
        <taxon>Bacillati</taxon>
        <taxon>Actinomycetota</taxon>
        <taxon>Actinomycetes</taxon>
        <taxon>Micrococcales</taxon>
        <taxon>Cellulomonadaceae</taxon>
        <taxon>Cellulomonas</taxon>
    </lineage>
</organism>
<accession>A0A7X6KYE9</accession>
<evidence type="ECO:0000313" key="4">
    <source>
        <dbReference type="EMBL" id="NKY24496.1"/>
    </source>
</evidence>
<feature type="region of interest" description="Disordered" evidence="1">
    <location>
        <begin position="350"/>
        <end position="372"/>
    </location>
</feature>
<evidence type="ECO:0000256" key="3">
    <source>
        <dbReference type="SAM" id="SignalP"/>
    </source>
</evidence>
<proteinExistence type="predicted"/>
<dbReference type="EMBL" id="JAAXOX010000016">
    <property type="protein sequence ID" value="NKY24496.1"/>
    <property type="molecule type" value="Genomic_DNA"/>
</dbReference>
<keyword evidence="2" id="KW-0812">Transmembrane</keyword>
<gene>
    <name evidence="4" type="ORF">HGA03_17695</name>
</gene>
<evidence type="ECO:0008006" key="6">
    <source>
        <dbReference type="Google" id="ProtNLM"/>
    </source>
</evidence>
<evidence type="ECO:0000256" key="2">
    <source>
        <dbReference type="SAM" id="Phobius"/>
    </source>
</evidence>
<name>A0A7X6KYE9_9CELL</name>
<reference evidence="4 5" key="1">
    <citation type="submission" date="2020-04" db="EMBL/GenBank/DDBJ databases">
        <title>MicrobeNet Type strains.</title>
        <authorList>
            <person name="Nicholson A.C."/>
        </authorList>
    </citation>
    <scope>NUCLEOTIDE SEQUENCE [LARGE SCALE GENOMIC DNA]</scope>
    <source>
        <strain evidence="4 5">ATCC BAA-788</strain>
    </source>
</reference>
<evidence type="ECO:0000313" key="5">
    <source>
        <dbReference type="Proteomes" id="UP000581206"/>
    </source>
</evidence>
<sequence>MRTLTPLCAAATLLAALLATGAPAAVAADPAPTSPDRITTTIADWSTYSHYASVLLGTASTGDIHLFTVPAVGTSGPISFTTDTGEVRCVSVDQRNPFESVTWYREPCQNVTTVPEPGTDRVGFMATDGPYQGRFLGDHSRGGVVDWAQETFYAVEVPEVTARVDLTPPSDPELTRRPEFAGTGTAQGHVVVTRDSDGATVGEADVAADGTWTAPATIDFDWSESAALTATLTLADGSQIAVDRESFRVADPVTITAGEPDADLRTVQVTGTADPASVVTLTDGSGAALATATVGADGTWGPVQVNDLAFGDTTLIATETVDGATVPEVGTATTLVRLVDPAAPVTPVTPPTPATPVVPATPTTPSTPVVQAPATPTAQLTPAASALATTGSSTTPVLLTAGLAAVLGVGLLVARRMVARRR</sequence>
<keyword evidence="2" id="KW-1133">Transmembrane helix</keyword>
<feature type="transmembrane region" description="Helical" evidence="2">
    <location>
        <begin position="397"/>
        <end position="414"/>
    </location>
</feature>
<feature type="chain" id="PRO_5031066018" description="Gram-positive cocci surface proteins LPxTG domain-containing protein" evidence="3">
    <location>
        <begin position="28"/>
        <end position="422"/>
    </location>
</feature>
<comment type="caution">
    <text evidence="4">The sequence shown here is derived from an EMBL/GenBank/DDBJ whole genome shotgun (WGS) entry which is preliminary data.</text>
</comment>
<feature type="signal peptide" evidence="3">
    <location>
        <begin position="1"/>
        <end position="27"/>
    </location>
</feature>
<dbReference type="Proteomes" id="UP000581206">
    <property type="component" value="Unassembled WGS sequence"/>
</dbReference>
<keyword evidence="5" id="KW-1185">Reference proteome</keyword>
<dbReference type="RefSeq" id="WP_168631619.1">
    <property type="nucleotide sequence ID" value="NZ_BONL01000038.1"/>
</dbReference>
<dbReference type="InterPro" id="IPR013783">
    <property type="entry name" value="Ig-like_fold"/>
</dbReference>
<dbReference type="Gene3D" id="2.60.40.10">
    <property type="entry name" value="Immunoglobulins"/>
    <property type="match status" value="1"/>
</dbReference>
<dbReference type="GO" id="GO:0005975">
    <property type="term" value="P:carbohydrate metabolic process"/>
    <property type="evidence" value="ECO:0007669"/>
    <property type="project" value="UniProtKB-ARBA"/>
</dbReference>
<protein>
    <recommendedName>
        <fullName evidence="6">Gram-positive cocci surface proteins LPxTG domain-containing protein</fullName>
    </recommendedName>
</protein>
<keyword evidence="3" id="KW-0732">Signal</keyword>
<evidence type="ECO:0000256" key="1">
    <source>
        <dbReference type="SAM" id="MobiDB-lite"/>
    </source>
</evidence>